<evidence type="ECO:0000259" key="1">
    <source>
        <dbReference type="Pfam" id="PF03372"/>
    </source>
</evidence>
<evidence type="ECO:0000313" key="2">
    <source>
        <dbReference type="EMBL" id="CAL1361959.1"/>
    </source>
</evidence>
<dbReference type="SUPFAM" id="SSF56219">
    <property type="entry name" value="DNase I-like"/>
    <property type="match status" value="1"/>
</dbReference>
<dbReference type="Gene3D" id="3.60.10.10">
    <property type="entry name" value="Endonuclease/exonuclease/phosphatase"/>
    <property type="match status" value="1"/>
</dbReference>
<evidence type="ECO:0000313" key="3">
    <source>
        <dbReference type="Proteomes" id="UP001497516"/>
    </source>
</evidence>
<protein>
    <recommendedName>
        <fullName evidence="1">Endonuclease/exonuclease/phosphatase domain-containing protein</fullName>
    </recommendedName>
</protein>
<proteinExistence type="predicted"/>
<gene>
    <name evidence="2" type="ORF">LTRI10_LOCUS9235</name>
</gene>
<dbReference type="EMBL" id="OZ034814">
    <property type="protein sequence ID" value="CAL1361959.1"/>
    <property type="molecule type" value="Genomic_DNA"/>
</dbReference>
<dbReference type="InterPro" id="IPR036691">
    <property type="entry name" value="Endo/exonu/phosph_ase_sf"/>
</dbReference>
<accession>A0AAV2CZL2</accession>
<dbReference type="PANTHER" id="PTHR35218:SF9">
    <property type="entry name" value="ENDONUCLEASE_EXONUCLEASE_PHOSPHATASE DOMAIN-CONTAINING PROTEIN"/>
    <property type="match status" value="1"/>
</dbReference>
<reference evidence="2 3" key="1">
    <citation type="submission" date="2024-04" db="EMBL/GenBank/DDBJ databases">
        <authorList>
            <person name="Fracassetti M."/>
        </authorList>
    </citation>
    <scope>NUCLEOTIDE SEQUENCE [LARGE SCALE GENOMIC DNA]</scope>
</reference>
<dbReference type="AlphaFoldDB" id="A0AAV2CZL2"/>
<dbReference type="GO" id="GO:0003824">
    <property type="term" value="F:catalytic activity"/>
    <property type="evidence" value="ECO:0007669"/>
    <property type="project" value="InterPro"/>
</dbReference>
<sequence length="160" mass="18049">MDPCIFVWNCRGAGSRKFIRVFKEYKRKHNPNIVIIVEPRVSGATAQNVIKEMGYDKQLVVDALGFSGGIWLLWNEAEFNISRVDSQAQFIHVLAARTGRPEDKWNLTAVYANPAPIQRRQLWAALRRISESQELPWILMGDFNSILHPSEKLGGGGGSL</sequence>
<feature type="domain" description="Endonuclease/exonuclease/phosphatase" evidence="1">
    <location>
        <begin position="8"/>
        <end position="149"/>
    </location>
</feature>
<dbReference type="PANTHER" id="PTHR35218">
    <property type="entry name" value="RNASE H DOMAIN-CONTAINING PROTEIN"/>
    <property type="match status" value="1"/>
</dbReference>
<organism evidence="2 3">
    <name type="scientific">Linum trigynum</name>
    <dbReference type="NCBI Taxonomy" id="586398"/>
    <lineage>
        <taxon>Eukaryota</taxon>
        <taxon>Viridiplantae</taxon>
        <taxon>Streptophyta</taxon>
        <taxon>Embryophyta</taxon>
        <taxon>Tracheophyta</taxon>
        <taxon>Spermatophyta</taxon>
        <taxon>Magnoliopsida</taxon>
        <taxon>eudicotyledons</taxon>
        <taxon>Gunneridae</taxon>
        <taxon>Pentapetalae</taxon>
        <taxon>rosids</taxon>
        <taxon>fabids</taxon>
        <taxon>Malpighiales</taxon>
        <taxon>Linaceae</taxon>
        <taxon>Linum</taxon>
    </lineage>
</organism>
<dbReference type="InterPro" id="IPR005135">
    <property type="entry name" value="Endo/exonuclease/phosphatase"/>
</dbReference>
<keyword evidence="3" id="KW-1185">Reference proteome</keyword>
<name>A0AAV2CZL2_9ROSI</name>
<dbReference type="Proteomes" id="UP001497516">
    <property type="component" value="Chromosome 10"/>
</dbReference>
<dbReference type="Pfam" id="PF03372">
    <property type="entry name" value="Exo_endo_phos"/>
    <property type="match status" value="1"/>
</dbReference>